<keyword evidence="3" id="KW-0418">Kinase</keyword>
<dbReference type="Pfam" id="PF01590">
    <property type="entry name" value="GAF"/>
    <property type="match status" value="1"/>
</dbReference>
<comment type="caution">
    <text evidence="3">The sequence shown here is derived from an EMBL/GenBank/DDBJ whole genome shotgun (WGS) entry which is preliminary data.</text>
</comment>
<dbReference type="RefSeq" id="WP_320004803.1">
    <property type="nucleotide sequence ID" value="NZ_JAUHJS010000006.1"/>
</dbReference>
<keyword evidence="1" id="KW-0175">Coiled coil</keyword>
<dbReference type="SMART" id="SM00065">
    <property type="entry name" value="GAF"/>
    <property type="match status" value="1"/>
</dbReference>
<dbReference type="EMBL" id="JAUHJS010000006">
    <property type="protein sequence ID" value="MDN4166265.1"/>
    <property type="molecule type" value="Genomic_DNA"/>
</dbReference>
<dbReference type="PANTHER" id="PTHR34220">
    <property type="entry name" value="SENSOR HISTIDINE KINASE YPDA"/>
    <property type="match status" value="1"/>
</dbReference>
<evidence type="ECO:0000313" key="3">
    <source>
        <dbReference type="EMBL" id="MDN4166265.1"/>
    </source>
</evidence>
<name>A0ABT8F7A6_9BACT</name>
<protein>
    <submittedName>
        <fullName evidence="3">Histidine kinase</fullName>
    </submittedName>
</protein>
<dbReference type="SUPFAM" id="SSF55781">
    <property type="entry name" value="GAF domain-like"/>
    <property type="match status" value="1"/>
</dbReference>
<keyword evidence="4" id="KW-1185">Reference proteome</keyword>
<dbReference type="Pfam" id="PF06580">
    <property type="entry name" value="His_kinase"/>
    <property type="match status" value="1"/>
</dbReference>
<keyword evidence="3" id="KW-0808">Transferase</keyword>
<evidence type="ECO:0000259" key="2">
    <source>
        <dbReference type="SMART" id="SM00065"/>
    </source>
</evidence>
<organism evidence="3 4">
    <name type="scientific">Shiella aurantiaca</name>
    <dbReference type="NCBI Taxonomy" id="3058365"/>
    <lineage>
        <taxon>Bacteria</taxon>
        <taxon>Pseudomonadati</taxon>
        <taxon>Bacteroidota</taxon>
        <taxon>Cytophagia</taxon>
        <taxon>Cytophagales</taxon>
        <taxon>Shiellaceae</taxon>
        <taxon>Shiella</taxon>
    </lineage>
</organism>
<feature type="domain" description="GAF" evidence="2">
    <location>
        <begin position="38"/>
        <end position="185"/>
    </location>
</feature>
<accession>A0ABT8F7A6</accession>
<dbReference type="PANTHER" id="PTHR34220:SF7">
    <property type="entry name" value="SENSOR HISTIDINE KINASE YPDA"/>
    <property type="match status" value="1"/>
</dbReference>
<proteinExistence type="predicted"/>
<dbReference type="InterPro" id="IPR003018">
    <property type="entry name" value="GAF"/>
</dbReference>
<reference evidence="3" key="1">
    <citation type="submission" date="2023-06" db="EMBL/GenBank/DDBJ databases">
        <title>Cytophagales bacterium Strain LB-30, isolated from soil.</title>
        <authorList>
            <person name="Liu B."/>
        </authorList>
    </citation>
    <scope>NUCLEOTIDE SEQUENCE</scope>
    <source>
        <strain evidence="3">LB-30</strain>
    </source>
</reference>
<evidence type="ECO:0000256" key="1">
    <source>
        <dbReference type="SAM" id="Coils"/>
    </source>
</evidence>
<sequence length="402" mass="46313">MMKTQLKQKKVLSKRHLSNDEVEEILIYFSTSILEKEAEQDVFWDLVKNVIARLGFVDCVIYKINKRTRKLVQRAAHGPKNPKRKKILKPLEIPLGSGITGFVATTGVAERIGDTRLDPRYIIDDEERRSELAVPIIINNKVVGVIDCEHPMKDYFTEQDFRIVKAIASICAIKLKQLEAQKAVQQKEYKLLQTRQQLAELKVQAIRAQMNPHFVFNALNAVQHFITINDKKNALRFLSAFSKLVRLYLKNLEKDTIDLFQEIAVVEQYLKLQKLRYEGIFEYEITLPEDEPSSIQVPALIVQLMIEEAVENLAKNRLAGKLRISIALPSEHHVAVIVDIAIRQSGKILTKLETRYTNEVANWADHINLLKKVREYSITTSKEVIQNKDITHYRTQVLLPIL</sequence>
<dbReference type="InterPro" id="IPR029016">
    <property type="entry name" value="GAF-like_dom_sf"/>
</dbReference>
<dbReference type="InterPro" id="IPR010559">
    <property type="entry name" value="Sig_transdc_His_kin_internal"/>
</dbReference>
<dbReference type="Proteomes" id="UP001168552">
    <property type="component" value="Unassembled WGS sequence"/>
</dbReference>
<feature type="coiled-coil region" evidence="1">
    <location>
        <begin position="175"/>
        <end position="211"/>
    </location>
</feature>
<dbReference type="Gene3D" id="3.30.450.40">
    <property type="match status" value="1"/>
</dbReference>
<dbReference type="GO" id="GO:0016301">
    <property type="term" value="F:kinase activity"/>
    <property type="evidence" value="ECO:0007669"/>
    <property type="project" value="UniProtKB-KW"/>
</dbReference>
<gene>
    <name evidence="3" type="ORF">QWY31_12190</name>
</gene>
<dbReference type="InterPro" id="IPR050640">
    <property type="entry name" value="Bact_2-comp_sensor_kinase"/>
</dbReference>
<evidence type="ECO:0000313" key="4">
    <source>
        <dbReference type="Proteomes" id="UP001168552"/>
    </source>
</evidence>